<keyword evidence="18" id="KW-0325">Glycoprotein</keyword>
<dbReference type="GO" id="GO:0005041">
    <property type="term" value="F:low-density lipoprotein particle receptor activity"/>
    <property type="evidence" value="ECO:0007669"/>
    <property type="project" value="TreeGrafter"/>
</dbReference>
<keyword evidence="13 25" id="KW-0175">Coiled coil</keyword>
<dbReference type="GO" id="GO:0007159">
    <property type="term" value="P:leukocyte cell-cell adhesion"/>
    <property type="evidence" value="ECO:0007669"/>
    <property type="project" value="TreeGrafter"/>
</dbReference>
<evidence type="ECO:0000256" key="22">
    <source>
        <dbReference type="ARBA" id="ARBA00041191"/>
    </source>
</evidence>
<feature type="domain" description="C-type lectin" evidence="27">
    <location>
        <begin position="144"/>
        <end position="258"/>
    </location>
</feature>
<evidence type="ECO:0000256" key="7">
    <source>
        <dbReference type="ARBA" id="ARBA00022692"/>
    </source>
</evidence>
<dbReference type="AlphaFoldDB" id="A0A5E4CS98"/>
<evidence type="ECO:0000313" key="30">
    <source>
        <dbReference type="Proteomes" id="UP000335636"/>
    </source>
</evidence>
<evidence type="ECO:0000256" key="14">
    <source>
        <dbReference type="ARBA" id="ARBA00023136"/>
    </source>
</evidence>
<dbReference type="GO" id="GO:0045121">
    <property type="term" value="C:membrane raft"/>
    <property type="evidence" value="ECO:0007669"/>
    <property type="project" value="UniProtKB-SubCell"/>
</dbReference>
<keyword evidence="7 26" id="KW-0812">Transmembrane</keyword>
<evidence type="ECO:0000256" key="24">
    <source>
        <dbReference type="ARBA" id="ARBA00041771"/>
    </source>
</evidence>
<keyword evidence="6" id="KW-0964">Secreted</keyword>
<keyword evidence="30" id="KW-1185">Reference proteome</keyword>
<evidence type="ECO:0000256" key="9">
    <source>
        <dbReference type="ARBA" id="ARBA00022859"/>
    </source>
</evidence>
<dbReference type="GO" id="GO:0005576">
    <property type="term" value="C:extracellular region"/>
    <property type="evidence" value="ECO:0007669"/>
    <property type="project" value="UniProtKB-SubCell"/>
</dbReference>
<dbReference type="Proteomes" id="UP000335636">
    <property type="component" value="Unassembled WGS sequence"/>
</dbReference>
<dbReference type="EMBL" id="CABDUW010001920">
    <property type="protein sequence ID" value="VTJ84664.1"/>
    <property type="molecule type" value="Genomic_DNA"/>
</dbReference>
<dbReference type="PANTHER" id="PTHR47298:SF1">
    <property type="entry name" value="OXIDIZED LOW-DENSITY LIPOPROTEIN RECEPTOR 1"/>
    <property type="match status" value="1"/>
</dbReference>
<evidence type="ECO:0000256" key="21">
    <source>
        <dbReference type="ARBA" id="ARBA00038751"/>
    </source>
</evidence>
<dbReference type="PANTHER" id="PTHR47298">
    <property type="entry name" value="OXIDIZED LOW-DENSITY LIPOPROTEIN RECEPTOR 1"/>
    <property type="match status" value="1"/>
</dbReference>
<evidence type="ECO:0000313" key="28">
    <source>
        <dbReference type="EMBL" id="KAF7482768.1"/>
    </source>
</evidence>
<name>A0A5E4CS98_MARMO</name>
<evidence type="ECO:0000256" key="5">
    <source>
        <dbReference type="ARBA" id="ARBA00022475"/>
    </source>
</evidence>
<evidence type="ECO:0000256" key="16">
    <source>
        <dbReference type="ARBA" id="ARBA00023157"/>
    </source>
</evidence>
<dbReference type="Gene3D" id="3.10.100.10">
    <property type="entry name" value="Mannose-Binding Protein A, subunit A"/>
    <property type="match status" value="1"/>
</dbReference>
<dbReference type="GO" id="GO:0043235">
    <property type="term" value="C:receptor complex"/>
    <property type="evidence" value="ECO:0007669"/>
    <property type="project" value="TreeGrafter"/>
</dbReference>
<feature type="coiled-coil region" evidence="25">
    <location>
        <begin position="81"/>
        <end position="112"/>
    </location>
</feature>
<dbReference type="GO" id="GO:0042157">
    <property type="term" value="P:lipoprotein metabolic process"/>
    <property type="evidence" value="ECO:0007669"/>
    <property type="project" value="TreeGrafter"/>
</dbReference>
<feature type="transmembrane region" description="Helical" evidence="26">
    <location>
        <begin position="27"/>
        <end position="54"/>
    </location>
</feature>
<keyword evidence="9" id="KW-0391">Immunity</keyword>
<keyword evidence="12 26" id="KW-1133">Transmembrane helix</keyword>
<proteinExistence type="predicted"/>
<accession>A0A5E4CS98</accession>
<keyword evidence="8" id="KW-0430">Lectin</keyword>
<keyword evidence="15" id="KW-0564">Palmitate</keyword>
<dbReference type="SUPFAM" id="SSF56436">
    <property type="entry name" value="C-type lectin-like"/>
    <property type="match status" value="1"/>
</dbReference>
<evidence type="ECO:0000256" key="1">
    <source>
        <dbReference type="ARBA" id="ARBA00004193"/>
    </source>
</evidence>
<dbReference type="PROSITE" id="PS50041">
    <property type="entry name" value="C_TYPE_LECTIN_2"/>
    <property type="match status" value="1"/>
</dbReference>
<dbReference type="GO" id="GO:0030246">
    <property type="term" value="F:carbohydrate binding"/>
    <property type="evidence" value="ECO:0007669"/>
    <property type="project" value="UniProtKB-KW"/>
</dbReference>
<dbReference type="InterPro" id="IPR016187">
    <property type="entry name" value="CTDL_fold"/>
</dbReference>
<dbReference type="GO" id="GO:0005886">
    <property type="term" value="C:plasma membrane"/>
    <property type="evidence" value="ECO:0007669"/>
    <property type="project" value="UniProtKB-SubCell"/>
</dbReference>
<keyword evidence="17 28" id="KW-0675">Receptor</keyword>
<evidence type="ECO:0000256" key="11">
    <source>
        <dbReference type="ARBA" id="ARBA00022968"/>
    </source>
</evidence>
<keyword evidence="16" id="KW-1015">Disulfide bond</keyword>
<evidence type="ECO:0000256" key="20">
    <source>
        <dbReference type="ARBA" id="ARBA00023288"/>
    </source>
</evidence>
<evidence type="ECO:0000256" key="4">
    <source>
        <dbReference type="ARBA" id="ARBA00004613"/>
    </source>
</evidence>
<evidence type="ECO:0000256" key="3">
    <source>
        <dbReference type="ARBA" id="ARBA00004401"/>
    </source>
</evidence>
<dbReference type="InterPro" id="IPR016186">
    <property type="entry name" value="C-type_lectin-like/link_sf"/>
</dbReference>
<dbReference type="InterPro" id="IPR001304">
    <property type="entry name" value="C-type_lectin-like"/>
</dbReference>
<keyword evidence="14 26" id="KW-0472">Membrane</keyword>
<reference evidence="28" key="2">
    <citation type="submission" date="2020-08" db="EMBL/GenBank/DDBJ databases">
        <authorList>
            <person name="Shumante A."/>
            <person name="Zimin A.V."/>
            <person name="Puiu D."/>
            <person name="Salzberg S.L."/>
        </authorList>
    </citation>
    <scope>NUCLEOTIDE SEQUENCE</scope>
    <source>
        <strain evidence="28">WC2-LM</strain>
        <tissue evidence="28">Liver</tissue>
    </source>
</reference>
<evidence type="ECO:0000256" key="13">
    <source>
        <dbReference type="ARBA" id="ARBA00023054"/>
    </source>
</evidence>
<evidence type="ECO:0000313" key="29">
    <source>
        <dbReference type="EMBL" id="VTJ84664.1"/>
    </source>
</evidence>
<keyword evidence="19" id="KW-0395">Inflammatory response</keyword>
<sequence length="267" mass="30536">MKPRKDQPDQKLNGERAKGLHFLSSRWWCPAAVTLGILCMGLLVTIIMLGMQLFQVSDLLKQHQANLTHQEMILEGQILAQQQAKNASQKSQEELKEMIETLALKLDEKSRKQMELHQQNLDLQEALKRVENFSGPCPQDWIWHEESCYLFPSGLFNWEQSQENCLSLDAQLLKINNTDDLNFIQQAISHSSFPFWMGLSLRKPNYAWLWEDGSPLVPHLFRLQGAVSQMYASGTCAYIQRGAVFAENCILVAYSICQKKAVLLKAL</sequence>
<dbReference type="CDD" id="cd03593">
    <property type="entry name" value="CLECT_NK_receptors_like"/>
    <property type="match status" value="1"/>
</dbReference>
<dbReference type="GO" id="GO:0002376">
    <property type="term" value="P:immune system process"/>
    <property type="evidence" value="ECO:0007669"/>
    <property type="project" value="UniProtKB-KW"/>
</dbReference>
<keyword evidence="5" id="KW-1003">Cell membrane</keyword>
<comment type="subunit">
    <text evidence="21">Homodimer; disulfide-linked. May form a hexamer composed of 3 homodimers. Interacts with HSP70.</text>
</comment>
<evidence type="ECO:0000256" key="2">
    <source>
        <dbReference type="ARBA" id="ARBA00004285"/>
    </source>
</evidence>
<organism evidence="29 30">
    <name type="scientific">Marmota monax</name>
    <name type="common">Woodchuck</name>
    <dbReference type="NCBI Taxonomy" id="9995"/>
    <lineage>
        <taxon>Eukaryota</taxon>
        <taxon>Metazoa</taxon>
        <taxon>Chordata</taxon>
        <taxon>Craniata</taxon>
        <taxon>Vertebrata</taxon>
        <taxon>Euteleostomi</taxon>
        <taxon>Mammalia</taxon>
        <taxon>Eutheria</taxon>
        <taxon>Euarchontoglires</taxon>
        <taxon>Glires</taxon>
        <taxon>Rodentia</taxon>
        <taxon>Sciuromorpha</taxon>
        <taxon>Sciuridae</taxon>
        <taxon>Xerinae</taxon>
        <taxon>Marmotini</taxon>
        <taxon>Marmota</taxon>
    </lineage>
</organism>
<dbReference type="EMBL" id="WJEC01000522">
    <property type="protein sequence ID" value="KAF7482768.1"/>
    <property type="molecule type" value="Genomic_DNA"/>
</dbReference>
<evidence type="ECO:0000256" key="23">
    <source>
        <dbReference type="ARBA" id="ARBA00041686"/>
    </source>
</evidence>
<gene>
    <name evidence="28" type="ORF">GHT09_005895</name>
    <name evidence="29" type="ORF">MONAX_5E042701</name>
</gene>
<evidence type="ECO:0000256" key="25">
    <source>
        <dbReference type="SAM" id="Coils"/>
    </source>
</evidence>
<evidence type="ECO:0000256" key="19">
    <source>
        <dbReference type="ARBA" id="ARBA00023198"/>
    </source>
</evidence>
<evidence type="ECO:0000256" key="18">
    <source>
        <dbReference type="ARBA" id="ARBA00023180"/>
    </source>
</evidence>
<evidence type="ECO:0000256" key="8">
    <source>
        <dbReference type="ARBA" id="ARBA00022734"/>
    </source>
</evidence>
<dbReference type="InterPro" id="IPR033992">
    <property type="entry name" value="NKR-like_CTLD"/>
</dbReference>
<evidence type="ECO:0000256" key="6">
    <source>
        <dbReference type="ARBA" id="ARBA00022525"/>
    </source>
</evidence>
<protein>
    <recommendedName>
        <fullName evidence="22">Oxidized low-density lipoprotein receptor 1</fullName>
    </recommendedName>
    <alternativeName>
        <fullName evidence="23">Lectin-like oxidized LDL receptor 1</fullName>
    </alternativeName>
    <alternativeName>
        <fullName evidence="24">Lectin-type oxidized LDL receptor 1</fullName>
    </alternativeName>
</protein>
<evidence type="ECO:0000256" key="17">
    <source>
        <dbReference type="ARBA" id="ARBA00023170"/>
    </source>
</evidence>
<dbReference type="InterPro" id="IPR052332">
    <property type="entry name" value="OxLDL_rcpt1-like"/>
</dbReference>
<dbReference type="FunFam" id="3.10.100.10:FF:000079">
    <property type="entry name" value="Oxidized low-density lipoprotein receptor 1"/>
    <property type="match status" value="1"/>
</dbReference>
<evidence type="ECO:0000259" key="27">
    <source>
        <dbReference type="PROSITE" id="PS50041"/>
    </source>
</evidence>
<dbReference type="Proteomes" id="UP000662637">
    <property type="component" value="Unassembled WGS sequence"/>
</dbReference>
<dbReference type="SMART" id="SM00034">
    <property type="entry name" value="CLECT"/>
    <property type="match status" value="1"/>
</dbReference>
<evidence type="ECO:0000256" key="10">
    <source>
        <dbReference type="ARBA" id="ARBA00022889"/>
    </source>
</evidence>
<evidence type="ECO:0000256" key="12">
    <source>
        <dbReference type="ARBA" id="ARBA00022989"/>
    </source>
</evidence>
<dbReference type="GO" id="GO:0006954">
    <property type="term" value="P:inflammatory response"/>
    <property type="evidence" value="ECO:0007669"/>
    <property type="project" value="UniProtKB-KW"/>
</dbReference>
<dbReference type="Pfam" id="PF00059">
    <property type="entry name" value="Lectin_C"/>
    <property type="match status" value="1"/>
</dbReference>
<comment type="subcellular location">
    <subcellularLocation>
        <location evidence="1">Cell membrane</location>
        <topology evidence="1">Lipid-anchor</topology>
    </subcellularLocation>
    <subcellularLocation>
        <location evidence="3">Cell membrane</location>
        <topology evidence="3">Single-pass type II membrane protein</topology>
    </subcellularLocation>
    <subcellularLocation>
        <location evidence="2">Membrane raft</location>
    </subcellularLocation>
    <subcellularLocation>
        <location evidence="4">Secreted</location>
    </subcellularLocation>
</comment>
<keyword evidence="11" id="KW-0735">Signal-anchor</keyword>
<evidence type="ECO:0000256" key="15">
    <source>
        <dbReference type="ARBA" id="ARBA00023139"/>
    </source>
</evidence>
<keyword evidence="20 28" id="KW-0449">Lipoprotein</keyword>
<evidence type="ECO:0000256" key="26">
    <source>
        <dbReference type="SAM" id="Phobius"/>
    </source>
</evidence>
<reference evidence="29 30" key="1">
    <citation type="submission" date="2019-04" db="EMBL/GenBank/DDBJ databases">
        <authorList>
            <person name="Alioto T."/>
            <person name="Alioto T."/>
        </authorList>
    </citation>
    <scope>NUCLEOTIDE SEQUENCE [LARGE SCALE GENOMIC DNA]</scope>
</reference>
<keyword evidence="10" id="KW-0130">Cell adhesion</keyword>